<evidence type="ECO:0000313" key="2">
    <source>
        <dbReference type="Proteomes" id="UP000807504"/>
    </source>
</evidence>
<evidence type="ECO:0000313" key="1">
    <source>
        <dbReference type="EMBL" id="KAF8793701.1"/>
    </source>
</evidence>
<gene>
    <name evidence="1" type="ORF">HNY73_001747</name>
</gene>
<protein>
    <submittedName>
        <fullName evidence="1">Uncharacterized protein</fullName>
    </submittedName>
</protein>
<organism evidence="1 2">
    <name type="scientific">Argiope bruennichi</name>
    <name type="common">Wasp spider</name>
    <name type="synonym">Aranea bruennichi</name>
    <dbReference type="NCBI Taxonomy" id="94029"/>
    <lineage>
        <taxon>Eukaryota</taxon>
        <taxon>Metazoa</taxon>
        <taxon>Ecdysozoa</taxon>
        <taxon>Arthropoda</taxon>
        <taxon>Chelicerata</taxon>
        <taxon>Arachnida</taxon>
        <taxon>Araneae</taxon>
        <taxon>Araneomorphae</taxon>
        <taxon>Entelegynae</taxon>
        <taxon>Araneoidea</taxon>
        <taxon>Araneidae</taxon>
        <taxon>Argiope</taxon>
    </lineage>
</organism>
<comment type="caution">
    <text evidence="1">The sequence shown here is derived from an EMBL/GenBank/DDBJ whole genome shotgun (WGS) entry which is preliminary data.</text>
</comment>
<dbReference type="AlphaFoldDB" id="A0A8T0FRH5"/>
<dbReference type="Proteomes" id="UP000807504">
    <property type="component" value="Unassembled WGS sequence"/>
</dbReference>
<sequence length="109" mass="12812">MENLRFQLLHDSRRIRKKYRLLLEQDYAARLLQNALERLVLCSILRTAVEIAESESHASFRKGIWLLDNVEKWIIPCSKQFLSEMFSIVKRARNSLEPSAHTVCGRHMS</sequence>
<proteinExistence type="predicted"/>
<dbReference type="EMBL" id="JABXBU010000002">
    <property type="protein sequence ID" value="KAF8793701.1"/>
    <property type="molecule type" value="Genomic_DNA"/>
</dbReference>
<accession>A0A8T0FRH5</accession>
<reference evidence="1" key="2">
    <citation type="submission" date="2020-06" db="EMBL/GenBank/DDBJ databases">
        <authorList>
            <person name="Sheffer M."/>
        </authorList>
    </citation>
    <scope>NUCLEOTIDE SEQUENCE</scope>
</reference>
<name>A0A8T0FRH5_ARGBR</name>
<keyword evidence="2" id="KW-1185">Reference proteome</keyword>
<reference evidence="1" key="1">
    <citation type="journal article" date="2020" name="bioRxiv">
        <title>Chromosome-level reference genome of the European wasp spider Argiope bruennichi: a resource for studies on range expansion and evolutionary adaptation.</title>
        <authorList>
            <person name="Sheffer M.M."/>
            <person name="Hoppe A."/>
            <person name="Krehenwinkel H."/>
            <person name="Uhl G."/>
            <person name="Kuss A.W."/>
            <person name="Jensen L."/>
            <person name="Jensen C."/>
            <person name="Gillespie R.G."/>
            <person name="Hoff K.J."/>
            <person name="Prost S."/>
        </authorList>
    </citation>
    <scope>NUCLEOTIDE SEQUENCE</scope>
</reference>